<reference evidence="2 3" key="1">
    <citation type="submission" date="2013-05" db="EMBL/GenBank/DDBJ databases">
        <title>Genome sequence of Streptomyces sparsogenes DSM 40356.</title>
        <authorList>
            <person name="Coyne S."/>
            <person name="Seebeck F.P."/>
        </authorList>
    </citation>
    <scope>NUCLEOTIDE SEQUENCE [LARGE SCALE GENOMIC DNA]</scope>
    <source>
        <strain evidence="2 3">DSM 40356</strain>
    </source>
</reference>
<organism evidence="2 3">
    <name type="scientific">Streptomyces sparsogenes DSM 40356</name>
    <dbReference type="NCBI Taxonomy" id="1331668"/>
    <lineage>
        <taxon>Bacteria</taxon>
        <taxon>Bacillati</taxon>
        <taxon>Actinomycetota</taxon>
        <taxon>Actinomycetes</taxon>
        <taxon>Kitasatosporales</taxon>
        <taxon>Streptomycetaceae</taxon>
        <taxon>Streptomyces</taxon>
    </lineage>
</organism>
<sequence>MNLIEALPLGRPAPVGTAPVGMRPYALQGARFRVSDLTAPSVETRVYDPVAQTASMADGTPLVSMATSQKTNPDGDIKNPPPSDEGSDPGYIE</sequence>
<dbReference type="InterPro" id="IPR026496">
    <property type="entry name" value="GRASP_targ"/>
</dbReference>
<keyword evidence="3" id="KW-1185">Reference proteome</keyword>
<dbReference type="RefSeq" id="WP_065960395.1">
    <property type="nucleotide sequence ID" value="NZ_ASQP01000528.1"/>
</dbReference>
<dbReference type="GeneID" id="96742871"/>
<evidence type="ECO:0000313" key="3">
    <source>
        <dbReference type="Proteomes" id="UP000186168"/>
    </source>
</evidence>
<accession>A0A1R1S5Q0</accession>
<evidence type="ECO:0000313" key="2">
    <source>
        <dbReference type="EMBL" id="OMI33596.1"/>
    </source>
</evidence>
<evidence type="ECO:0008006" key="4">
    <source>
        <dbReference type="Google" id="ProtNLM"/>
    </source>
</evidence>
<name>A0A1R1S5Q0_9ACTN</name>
<protein>
    <recommendedName>
        <fullName evidence="4">ATP-grasp-modified RiPP</fullName>
    </recommendedName>
</protein>
<feature type="region of interest" description="Disordered" evidence="1">
    <location>
        <begin position="53"/>
        <end position="93"/>
    </location>
</feature>
<gene>
    <name evidence="2" type="ORF">SPAR_40697</name>
</gene>
<dbReference type="Proteomes" id="UP000186168">
    <property type="component" value="Unassembled WGS sequence"/>
</dbReference>
<dbReference type="STRING" id="67365.GCA_001704635_05262"/>
<dbReference type="EMBL" id="ASQP01000528">
    <property type="protein sequence ID" value="OMI33596.1"/>
    <property type="molecule type" value="Genomic_DNA"/>
</dbReference>
<dbReference type="NCBIfam" id="TIGR04186">
    <property type="entry name" value="GRASP_targ"/>
    <property type="match status" value="1"/>
</dbReference>
<proteinExistence type="predicted"/>
<comment type="caution">
    <text evidence="2">The sequence shown here is derived from an EMBL/GenBank/DDBJ whole genome shotgun (WGS) entry which is preliminary data.</text>
</comment>
<dbReference type="AlphaFoldDB" id="A0A1R1S5Q0"/>
<evidence type="ECO:0000256" key="1">
    <source>
        <dbReference type="SAM" id="MobiDB-lite"/>
    </source>
</evidence>